<evidence type="ECO:0000256" key="5">
    <source>
        <dbReference type="ARBA" id="ARBA00023237"/>
    </source>
</evidence>
<keyword evidence="8" id="KW-1185">Reference proteome</keyword>
<protein>
    <submittedName>
        <fullName evidence="7">Outer membrane protein TolC</fullName>
    </submittedName>
</protein>
<dbReference type="GO" id="GO:0015562">
    <property type="term" value="F:efflux transmembrane transporter activity"/>
    <property type="evidence" value="ECO:0007669"/>
    <property type="project" value="InterPro"/>
</dbReference>
<evidence type="ECO:0000313" key="8">
    <source>
        <dbReference type="Proteomes" id="UP000249239"/>
    </source>
</evidence>
<dbReference type="AlphaFoldDB" id="A0A2W7NCI6"/>
<dbReference type="Proteomes" id="UP000249239">
    <property type="component" value="Unassembled WGS sequence"/>
</dbReference>
<gene>
    <name evidence="7" type="ORF">LX69_01291</name>
</gene>
<dbReference type="PANTHER" id="PTHR30026">
    <property type="entry name" value="OUTER MEMBRANE PROTEIN TOLC"/>
    <property type="match status" value="1"/>
</dbReference>
<comment type="caution">
    <text evidence="7">The sequence shown here is derived from an EMBL/GenBank/DDBJ whole genome shotgun (WGS) entry which is preliminary data.</text>
</comment>
<comment type="subcellular location">
    <subcellularLocation>
        <location evidence="1">Cell outer membrane</location>
    </subcellularLocation>
</comment>
<dbReference type="GO" id="GO:0015288">
    <property type="term" value="F:porin activity"/>
    <property type="evidence" value="ECO:0007669"/>
    <property type="project" value="TreeGrafter"/>
</dbReference>
<dbReference type="EMBL" id="QKZK01000008">
    <property type="protein sequence ID" value="PZX17878.1"/>
    <property type="molecule type" value="Genomic_DNA"/>
</dbReference>
<accession>A0A2W7NCI6</accession>
<dbReference type="RefSeq" id="WP_170124267.1">
    <property type="nucleotide sequence ID" value="NZ_QKZK01000008.1"/>
</dbReference>
<dbReference type="GO" id="GO:0009279">
    <property type="term" value="C:cell outer membrane"/>
    <property type="evidence" value="ECO:0007669"/>
    <property type="project" value="UniProtKB-SubCell"/>
</dbReference>
<keyword evidence="4" id="KW-0472">Membrane</keyword>
<proteinExistence type="predicted"/>
<evidence type="ECO:0000313" key="7">
    <source>
        <dbReference type="EMBL" id="PZX17878.1"/>
    </source>
</evidence>
<evidence type="ECO:0000256" key="2">
    <source>
        <dbReference type="ARBA" id="ARBA00022452"/>
    </source>
</evidence>
<evidence type="ECO:0000256" key="6">
    <source>
        <dbReference type="SAM" id="SignalP"/>
    </source>
</evidence>
<feature type="chain" id="PRO_5015855810" evidence="6">
    <location>
        <begin position="19"/>
        <end position="419"/>
    </location>
</feature>
<keyword evidence="6" id="KW-0732">Signal</keyword>
<evidence type="ECO:0000256" key="3">
    <source>
        <dbReference type="ARBA" id="ARBA00022692"/>
    </source>
</evidence>
<name>A0A2W7NCI6_9BACT</name>
<feature type="signal peptide" evidence="6">
    <location>
        <begin position="1"/>
        <end position="18"/>
    </location>
</feature>
<keyword evidence="3" id="KW-0812">Transmembrane</keyword>
<keyword evidence="5" id="KW-0998">Cell outer membrane</keyword>
<sequence length="419" mass="47580">MKNFLRVLLLMMPVSLMAQSGDLSLTDCISRAKANYPLAKSRMSIDESARLRLLNLQSQYYPQFDVTGQMTWQNDVPHVAASGLPFQMPTAPNDQYKAYLDVKQVIYDGGATSAAKKVEQSRRDTELKGIEVELRQVEAGVIQAWFVVLSIDKQLEQMHLTMATLEARLQELDVKIKNGWVLSSQGDQFRVELLQLQQRQATLVQARLSAIAILNEYSGMAMGDSVRLQLPFQVADSVGLRPELAQMSAQLTQLEASQKMAAVVRMPRVSAFAQLGYGNPGFNMLMDSFEPFYMVGLRLNWTLWDWQRSRHDRLVIGQQQQMVQQRQEAFVKQQHIQQFDMVARIEGLRKTLLLDEQIIALRQNITQTALSQFNNGTITASDYISRLNEEAMARLSAQLHQVELRKLQVELAFVNGLKL</sequence>
<keyword evidence="2" id="KW-1134">Transmembrane beta strand</keyword>
<dbReference type="SUPFAM" id="SSF56954">
    <property type="entry name" value="Outer membrane efflux proteins (OEP)"/>
    <property type="match status" value="1"/>
</dbReference>
<dbReference type="Gene3D" id="1.20.1600.10">
    <property type="entry name" value="Outer membrane efflux proteins (OEP)"/>
    <property type="match status" value="1"/>
</dbReference>
<dbReference type="PANTHER" id="PTHR30026:SF20">
    <property type="entry name" value="OUTER MEMBRANE PROTEIN TOLC"/>
    <property type="match status" value="1"/>
</dbReference>
<organism evidence="7 8">
    <name type="scientific">Breznakibacter xylanolyticus</name>
    <dbReference type="NCBI Taxonomy" id="990"/>
    <lineage>
        <taxon>Bacteria</taxon>
        <taxon>Pseudomonadati</taxon>
        <taxon>Bacteroidota</taxon>
        <taxon>Bacteroidia</taxon>
        <taxon>Marinilabiliales</taxon>
        <taxon>Marinilabiliaceae</taxon>
        <taxon>Breznakibacter</taxon>
    </lineage>
</organism>
<reference evidence="7 8" key="1">
    <citation type="submission" date="2018-06" db="EMBL/GenBank/DDBJ databases">
        <title>Genomic Encyclopedia of Archaeal and Bacterial Type Strains, Phase II (KMG-II): from individual species to whole genera.</title>
        <authorList>
            <person name="Goeker M."/>
        </authorList>
    </citation>
    <scope>NUCLEOTIDE SEQUENCE [LARGE SCALE GENOMIC DNA]</scope>
    <source>
        <strain evidence="7 8">DSM 6779</strain>
    </source>
</reference>
<dbReference type="GO" id="GO:1990281">
    <property type="term" value="C:efflux pump complex"/>
    <property type="evidence" value="ECO:0007669"/>
    <property type="project" value="TreeGrafter"/>
</dbReference>
<evidence type="ECO:0000256" key="4">
    <source>
        <dbReference type="ARBA" id="ARBA00023136"/>
    </source>
</evidence>
<dbReference type="InterPro" id="IPR051906">
    <property type="entry name" value="TolC-like"/>
</dbReference>
<evidence type="ECO:0000256" key="1">
    <source>
        <dbReference type="ARBA" id="ARBA00004442"/>
    </source>
</evidence>